<sequence>MDFLKQFLFLLNFCFFINLVQFADSSNRDAAILLGVKNSQLDDPLGKLDDWVGTTRNAPCNWNGISCDPRTLDVVSINLSSFNVSGNFPADFCRILSLQNLDLSNNSLVGPVTSDSISLCSYLQSLNLSSNYFDGKLPEFSTEFLNLTLLDFSFNSFTGEIPGTVVNLPNLQVLSLFSNLLDGSIPETLSNLTELTRLELAYNPFRPGTLPENIGRLTKLRNLWLPHTNLMGNIPDSIGNLVSLKNLDISNNSLTGKIPESIGGLKSVEQIELYKNQLSGELPGAFLNLTYLLRFDASENKLTGEMPESLASLSLESLNLNDNSLEGVIPDILALNPKLNQLHLFNNKFSGTLPGNLGMNSELEDIDVSNNNLEGPLPQSLCYRKKLQRLVLFENRMSGSIPESYGDCSSLTYVRIQHNELSETVPQGFWSFSGLERLEISNNKLEGSIPPAISNAKGLTKLVIFGNNFSGNFPSEICDLHELAIVDLSINQFSGELPLCIINLTKLQRFDIKENMFTGEIPKTISLWRELTELDFSHNRLSGVIPEELGSLPVLTNLDLSWNSLSGAIPKALAKLKLSKFNVSNNRLEGKVPIGFNAKFYLSSLMGNPDLCSPDLKPLPPCSRSKPVGLMLVGILSVLALILIGSLLWLLIRTKKFVAFGSKNKQSCKVISFQKVGFNEEEVLASLTSENVIGTGRSGRVYRVRLKSGLTVAAKRFWEVGRLPESERVFQSEVETLSQIRHANIIKLLFSCINEDFKILVYDYMENGSLGDVLHGEKGGVLLDWPRRFAIALGAAQGLAYLHHDCVPPIVHRDIKPNNILLDEEFRPKFCDFGLAKTMHQDEDEGGQVMSRVVGSYGYIAPEYAHTMKVTEKSDVYSFGVVLLELLSGKSPNHSSFGENKDIVQWVTETAFLYPEQGNESVDGSFDIVCLDQILDIRLIPSAIEYQQVKRILNVALSCTSELPADRPSMRRVVELLKLHSSTHMK</sequence>
<evidence type="ECO:0000259" key="25">
    <source>
        <dbReference type="PROSITE" id="PS50011"/>
    </source>
</evidence>
<evidence type="ECO:0000256" key="6">
    <source>
        <dbReference type="ARBA" id="ARBA00022527"/>
    </source>
</evidence>
<dbReference type="InterPro" id="IPR011009">
    <property type="entry name" value="Kinase-like_dom_sf"/>
</dbReference>
<accession>A0A8S0PRZ6</accession>
<keyword evidence="13 22" id="KW-0547">Nucleotide-binding</keyword>
<dbReference type="InterPro" id="IPR051716">
    <property type="entry name" value="Plant_RL_S/T_kinase"/>
</dbReference>
<dbReference type="InterPro" id="IPR003591">
    <property type="entry name" value="Leu-rich_rpt_typical-subtyp"/>
</dbReference>
<dbReference type="InterPro" id="IPR008271">
    <property type="entry name" value="Ser/Thr_kinase_AS"/>
</dbReference>
<comment type="catalytic activity">
    <reaction evidence="21">
        <text>L-seryl-[protein] + ATP = O-phospho-L-seryl-[protein] + ADP + H(+)</text>
        <dbReference type="Rhea" id="RHEA:17989"/>
        <dbReference type="Rhea" id="RHEA-COMP:9863"/>
        <dbReference type="Rhea" id="RHEA-COMP:11604"/>
        <dbReference type="ChEBI" id="CHEBI:15378"/>
        <dbReference type="ChEBI" id="CHEBI:29999"/>
        <dbReference type="ChEBI" id="CHEBI:30616"/>
        <dbReference type="ChEBI" id="CHEBI:83421"/>
        <dbReference type="ChEBI" id="CHEBI:456216"/>
        <dbReference type="EC" id="2.7.11.1"/>
    </reaction>
</comment>
<evidence type="ECO:0000256" key="12">
    <source>
        <dbReference type="ARBA" id="ARBA00022737"/>
    </source>
</evidence>
<evidence type="ECO:0000256" key="14">
    <source>
        <dbReference type="ARBA" id="ARBA00022777"/>
    </source>
</evidence>
<organism evidence="26 27">
    <name type="scientific">Olea europaea subsp. europaea</name>
    <dbReference type="NCBI Taxonomy" id="158383"/>
    <lineage>
        <taxon>Eukaryota</taxon>
        <taxon>Viridiplantae</taxon>
        <taxon>Streptophyta</taxon>
        <taxon>Embryophyta</taxon>
        <taxon>Tracheophyta</taxon>
        <taxon>Spermatophyta</taxon>
        <taxon>Magnoliopsida</taxon>
        <taxon>eudicotyledons</taxon>
        <taxon>Gunneridae</taxon>
        <taxon>Pentapetalae</taxon>
        <taxon>asterids</taxon>
        <taxon>lamiids</taxon>
        <taxon>Lamiales</taxon>
        <taxon>Oleaceae</taxon>
        <taxon>Oleeae</taxon>
        <taxon>Olea</taxon>
    </lineage>
</organism>
<dbReference type="PROSITE" id="PS00108">
    <property type="entry name" value="PROTEIN_KINASE_ST"/>
    <property type="match status" value="1"/>
</dbReference>
<dbReference type="OrthoDB" id="2021138at2759"/>
<dbReference type="InterPro" id="IPR013210">
    <property type="entry name" value="LRR_N_plant-typ"/>
</dbReference>
<dbReference type="Pfam" id="PF08263">
    <property type="entry name" value="LRRNT_2"/>
    <property type="match status" value="1"/>
</dbReference>
<dbReference type="SUPFAM" id="SSF56112">
    <property type="entry name" value="Protein kinase-like (PK-like)"/>
    <property type="match status" value="1"/>
</dbReference>
<keyword evidence="27" id="KW-1185">Reference proteome</keyword>
<feature type="chain" id="PRO_5035746655" description="non-specific serine/threonine protein kinase" evidence="24">
    <location>
        <begin position="23"/>
        <end position="986"/>
    </location>
</feature>
<proteinExistence type="inferred from homology"/>
<feature type="binding site" evidence="22">
    <location>
        <position position="715"/>
    </location>
    <ligand>
        <name>ATP</name>
        <dbReference type="ChEBI" id="CHEBI:30616"/>
    </ligand>
</feature>
<evidence type="ECO:0000256" key="23">
    <source>
        <dbReference type="SAM" id="Phobius"/>
    </source>
</evidence>
<dbReference type="Pfam" id="PF13855">
    <property type="entry name" value="LRR_8"/>
    <property type="match status" value="2"/>
</dbReference>
<evidence type="ECO:0000256" key="19">
    <source>
        <dbReference type="ARBA" id="ARBA00023180"/>
    </source>
</evidence>
<dbReference type="PROSITE" id="PS50011">
    <property type="entry name" value="PROTEIN_KINASE_DOM"/>
    <property type="match status" value="1"/>
</dbReference>
<dbReference type="Pfam" id="PF00560">
    <property type="entry name" value="LRR_1"/>
    <property type="match status" value="5"/>
</dbReference>
<keyword evidence="17 23" id="KW-0472">Membrane</keyword>
<keyword evidence="15 22" id="KW-0067">ATP-binding</keyword>
<dbReference type="GO" id="GO:0051707">
    <property type="term" value="P:response to other organism"/>
    <property type="evidence" value="ECO:0007669"/>
    <property type="project" value="UniProtKB-ARBA"/>
</dbReference>
<dbReference type="SMART" id="SM00369">
    <property type="entry name" value="LRR_TYP"/>
    <property type="match status" value="7"/>
</dbReference>
<evidence type="ECO:0000256" key="22">
    <source>
        <dbReference type="PROSITE-ProRule" id="PRU10141"/>
    </source>
</evidence>
<evidence type="ECO:0000256" key="24">
    <source>
        <dbReference type="SAM" id="SignalP"/>
    </source>
</evidence>
<evidence type="ECO:0000256" key="10">
    <source>
        <dbReference type="ARBA" id="ARBA00022692"/>
    </source>
</evidence>
<protein>
    <recommendedName>
        <fullName evidence="4">non-specific serine/threonine protein kinase</fullName>
        <ecNumber evidence="4">2.7.11.1</ecNumber>
    </recommendedName>
</protein>
<name>A0A8S0PRZ6_OLEEU</name>
<feature type="domain" description="Protein kinase" evidence="25">
    <location>
        <begin position="687"/>
        <end position="983"/>
    </location>
</feature>
<dbReference type="SUPFAM" id="SSF52047">
    <property type="entry name" value="RNI-like"/>
    <property type="match status" value="2"/>
</dbReference>
<evidence type="ECO:0000256" key="21">
    <source>
        <dbReference type="ARBA" id="ARBA00048679"/>
    </source>
</evidence>
<evidence type="ECO:0000256" key="13">
    <source>
        <dbReference type="ARBA" id="ARBA00022741"/>
    </source>
</evidence>
<dbReference type="FunFam" id="3.80.10.10:FF:000453">
    <property type="entry name" value="Leucine-rich receptor-like protein kinase family protein"/>
    <property type="match status" value="1"/>
</dbReference>
<keyword evidence="8" id="KW-0433">Leucine-rich repeat</keyword>
<dbReference type="Gene3D" id="3.80.10.10">
    <property type="entry name" value="Ribonuclease Inhibitor"/>
    <property type="match status" value="3"/>
</dbReference>
<dbReference type="GO" id="GO:0004674">
    <property type="term" value="F:protein serine/threonine kinase activity"/>
    <property type="evidence" value="ECO:0007669"/>
    <property type="project" value="UniProtKB-KW"/>
</dbReference>
<dbReference type="GO" id="GO:0005524">
    <property type="term" value="F:ATP binding"/>
    <property type="evidence" value="ECO:0007669"/>
    <property type="project" value="UniProtKB-UniRule"/>
</dbReference>
<evidence type="ECO:0000256" key="15">
    <source>
        <dbReference type="ARBA" id="ARBA00022840"/>
    </source>
</evidence>
<evidence type="ECO:0000256" key="7">
    <source>
        <dbReference type="ARBA" id="ARBA00022553"/>
    </source>
</evidence>
<evidence type="ECO:0000256" key="2">
    <source>
        <dbReference type="ARBA" id="ARBA00004479"/>
    </source>
</evidence>
<evidence type="ECO:0000256" key="8">
    <source>
        <dbReference type="ARBA" id="ARBA00022614"/>
    </source>
</evidence>
<dbReference type="AlphaFoldDB" id="A0A8S0PRZ6"/>
<gene>
    <name evidence="26" type="ORF">OLEA9_A043187</name>
</gene>
<keyword evidence="10 23" id="KW-0812">Transmembrane</keyword>
<keyword evidence="6" id="KW-0723">Serine/threonine-protein kinase</keyword>
<dbReference type="Pfam" id="PF00069">
    <property type="entry name" value="Pkinase"/>
    <property type="match status" value="1"/>
</dbReference>
<comment type="subcellular location">
    <subcellularLocation>
        <location evidence="1">Cell membrane</location>
        <topology evidence="1">Single-pass membrane protein</topology>
    </subcellularLocation>
    <subcellularLocation>
        <location evidence="2">Membrane</location>
        <topology evidence="2">Single-pass type I membrane protein</topology>
    </subcellularLocation>
</comment>
<keyword evidence="16 23" id="KW-1133">Transmembrane helix</keyword>
<comment type="similarity">
    <text evidence="3">Belongs to the protein kinase superfamily. Ser/Thr protein kinase family.</text>
</comment>
<evidence type="ECO:0000256" key="3">
    <source>
        <dbReference type="ARBA" id="ARBA00008684"/>
    </source>
</evidence>
<dbReference type="FunFam" id="3.80.10.10:FF:000233">
    <property type="entry name" value="Leucine-rich repeat receptor-like protein kinase TDR"/>
    <property type="match status" value="1"/>
</dbReference>
<dbReference type="InterPro" id="IPR032675">
    <property type="entry name" value="LRR_dom_sf"/>
</dbReference>
<feature type="transmembrane region" description="Helical" evidence="23">
    <location>
        <begin position="628"/>
        <end position="652"/>
    </location>
</feature>
<dbReference type="Gene3D" id="1.10.510.10">
    <property type="entry name" value="Transferase(Phosphotransferase) domain 1"/>
    <property type="match status" value="1"/>
</dbReference>
<dbReference type="GO" id="GO:0009791">
    <property type="term" value="P:post-embryonic development"/>
    <property type="evidence" value="ECO:0007669"/>
    <property type="project" value="UniProtKB-ARBA"/>
</dbReference>
<comment type="caution">
    <text evidence="26">The sequence shown here is derived from an EMBL/GenBank/DDBJ whole genome shotgun (WGS) entry which is preliminary data.</text>
</comment>
<dbReference type="GO" id="GO:0006952">
    <property type="term" value="P:defense response"/>
    <property type="evidence" value="ECO:0007669"/>
    <property type="project" value="UniProtKB-ARBA"/>
</dbReference>
<dbReference type="Gene3D" id="3.30.200.20">
    <property type="entry name" value="Phosphorylase Kinase, domain 1"/>
    <property type="match status" value="1"/>
</dbReference>
<evidence type="ECO:0000256" key="1">
    <source>
        <dbReference type="ARBA" id="ARBA00004162"/>
    </source>
</evidence>
<dbReference type="Proteomes" id="UP000594638">
    <property type="component" value="Unassembled WGS sequence"/>
</dbReference>
<dbReference type="EMBL" id="CACTIH010000198">
    <property type="protein sequence ID" value="CAA2956824.1"/>
    <property type="molecule type" value="Genomic_DNA"/>
</dbReference>
<comment type="catalytic activity">
    <reaction evidence="20">
        <text>L-threonyl-[protein] + ATP = O-phospho-L-threonyl-[protein] + ADP + H(+)</text>
        <dbReference type="Rhea" id="RHEA:46608"/>
        <dbReference type="Rhea" id="RHEA-COMP:11060"/>
        <dbReference type="Rhea" id="RHEA-COMP:11605"/>
        <dbReference type="ChEBI" id="CHEBI:15378"/>
        <dbReference type="ChEBI" id="CHEBI:30013"/>
        <dbReference type="ChEBI" id="CHEBI:30616"/>
        <dbReference type="ChEBI" id="CHEBI:61977"/>
        <dbReference type="ChEBI" id="CHEBI:456216"/>
        <dbReference type="EC" id="2.7.11.1"/>
    </reaction>
</comment>
<keyword evidence="19" id="KW-0325">Glycoprotein</keyword>
<evidence type="ECO:0000313" key="27">
    <source>
        <dbReference type="Proteomes" id="UP000594638"/>
    </source>
</evidence>
<evidence type="ECO:0000256" key="11">
    <source>
        <dbReference type="ARBA" id="ARBA00022729"/>
    </source>
</evidence>
<dbReference type="InterPro" id="IPR001611">
    <property type="entry name" value="Leu-rich_rpt"/>
</dbReference>
<keyword evidence="11 24" id="KW-0732">Signal</keyword>
<keyword evidence="7" id="KW-0597">Phosphoprotein</keyword>
<keyword evidence="14 26" id="KW-0418">Kinase</keyword>
<keyword evidence="12" id="KW-0677">Repeat</keyword>
<keyword evidence="18 26" id="KW-0675">Receptor</keyword>
<dbReference type="FunFam" id="3.80.10.10:FF:000041">
    <property type="entry name" value="LRR receptor-like serine/threonine-protein kinase ERECTA"/>
    <property type="match status" value="1"/>
</dbReference>
<keyword evidence="5" id="KW-1003">Cell membrane</keyword>
<dbReference type="SMART" id="SM00220">
    <property type="entry name" value="S_TKc"/>
    <property type="match status" value="1"/>
</dbReference>
<dbReference type="PANTHER" id="PTHR48053">
    <property type="entry name" value="LEUCINE RICH REPEAT FAMILY PROTEIN, EXPRESSED"/>
    <property type="match status" value="1"/>
</dbReference>
<evidence type="ECO:0000313" key="26">
    <source>
        <dbReference type="EMBL" id="CAA2956824.1"/>
    </source>
</evidence>
<evidence type="ECO:0000256" key="5">
    <source>
        <dbReference type="ARBA" id="ARBA00022475"/>
    </source>
</evidence>
<dbReference type="CDD" id="cd14066">
    <property type="entry name" value="STKc_IRAK"/>
    <property type="match status" value="1"/>
</dbReference>
<dbReference type="FunFam" id="1.10.510.10:FF:000417">
    <property type="entry name" value="Leucine-rich repeat receptor-like protein kinase"/>
    <property type="match status" value="1"/>
</dbReference>
<evidence type="ECO:0000256" key="16">
    <source>
        <dbReference type="ARBA" id="ARBA00022989"/>
    </source>
</evidence>
<dbReference type="InterPro" id="IPR000719">
    <property type="entry name" value="Prot_kinase_dom"/>
</dbReference>
<evidence type="ECO:0000256" key="9">
    <source>
        <dbReference type="ARBA" id="ARBA00022679"/>
    </source>
</evidence>
<dbReference type="InterPro" id="IPR017441">
    <property type="entry name" value="Protein_kinase_ATP_BS"/>
</dbReference>
<evidence type="ECO:0000256" key="17">
    <source>
        <dbReference type="ARBA" id="ARBA00023136"/>
    </source>
</evidence>
<dbReference type="PROSITE" id="PS00107">
    <property type="entry name" value="PROTEIN_KINASE_ATP"/>
    <property type="match status" value="1"/>
</dbReference>
<evidence type="ECO:0000256" key="18">
    <source>
        <dbReference type="ARBA" id="ARBA00023170"/>
    </source>
</evidence>
<dbReference type="EC" id="2.7.11.1" evidence="4"/>
<dbReference type="Gramene" id="OE9A043187T1">
    <property type="protein sequence ID" value="OE9A043187C1"/>
    <property type="gene ID" value="OE9A043187"/>
</dbReference>
<keyword evidence="9" id="KW-0808">Transferase</keyword>
<dbReference type="GO" id="GO:0005886">
    <property type="term" value="C:plasma membrane"/>
    <property type="evidence" value="ECO:0007669"/>
    <property type="project" value="UniProtKB-SubCell"/>
</dbReference>
<evidence type="ECO:0000256" key="4">
    <source>
        <dbReference type="ARBA" id="ARBA00012513"/>
    </source>
</evidence>
<reference evidence="26 27" key="1">
    <citation type="submission" date="2019-12" db="EMBL/GenBank/DDBJ databases">
        <authorList>
            <person name="Alioto T."/>
            <person name="Alioto T."/>
            <person name="Gomez Garrido J."/>
        </authorList>
    </citation>
    <scope>NUCLEOTIDE SEQUENCE [LARGE SCALE GENOMIC DNA]</scope>
</reference>
<evidence type="ECO:0000256" key="20">
    <source>
        <dbReference type="ARBA" id="ARBA00047899"/>
    </source>
</evidence>
<feature type="signal peptide" evidence="24">
    <location>
        <begin position="1"/>
        <end position="22"/>
    </location>
</feature>
<dbReference type="PANTHER" id="PTHR48053:SF159">
    <property type="entry name" value="PROTEIN KINASE DOMAIN-CONTAINING PROTEIN"/>
    <property type="match status" value="1"/>
</dbReference>